<feature type="region of interest" description="Disordered" evidence="1">
    <location>
        <begin position="149"/>
        <end position="174"/>
    </location>
</feature>
<sequence>MELQNSFTVTADPQTVWAHLLEVENLVPCMPGAELVETVDDTHWRGRLKIKFGPVALAFSGDVSMVERDDEQRRLRLTGAGKDKGGRGSASADVVVAVVPGPVAGSSTVEIVQDLKVAGQIASFGRGMIADVSKTMTKQFADRLQSRLTTDQEPTATGGPAEAADQPHAAGAPAAVVRTAPREVHGDGAALSGFRIIWVVLAGFARRIGRRLTGRRDREA</sequence>
<dbReference type="OrthoDB" id="9808623at2"/>
<dbReference type="eggNOG" id="COG3427">
    <property type="taxonomic scope" value="Bacteria"/>
</dbReference>
<dbReference type="InterPro" id="IPR023393">
    <property type="entry name" value="START-like_dom_sf"/>
</dbReference>
<dbReference type="PANTHER" id="PTHR38588">
    <property type="entry name" value="BLL0334 PROTEIN"/>
    <property type="match status" value="1"/>
</dbReference>
<protein>
    <submittedName>
        <fullName evidence="2">Carbon monoxide dehydrogenase subunit G</fullName>
    </submittedName>
</protein>
<reference evidence="2 3" key="1">
    <citation type="journal article" date="2012" name="J. Bacteriol.">
        <title>Genome Sequence of Blastococcus saxobsidens DD2, a Stone-Inhabiting Bacterium.</title>
        <authorList>
            <person name="Chouaia B."/>
            <person name="Crotti E."/>
            <person name="Brusetti L."/>
            <person name="Daffonchio D."/>
            <person name="Essoussi I."/>
            <person name="Nouioui I."/>
            <person name="Sbissi I."/>
            <person name="Ghodhbane-Gtari F."/>
            <person name="Gtari M."/>
            <person name="Vacherie B."/>
            <person name="Barbe V."/>
            <person name="Medigue C."/>
            <person name="Gury J."/>
            <person name="Pujic P."/>
            <person name="Normand P."/>
        </authorList>
    </citation>
    <scope>NUCLEOTIDE SEQUENCE [LARGE SCALE GENOMIC DNA]</scope>
    <source>
        <strain evidence="2 3">DD2</strain>
    </source>
</reference>
<dbReference type="EMBL" id="FO117623">
    <property type="protein sequence ID" value="CCG02396.1"/>
    <property type="molecule type" value="Genomic_DNA"/>
</dbReference>
<dbReference type="CDD" id="cd07823">
    <property type="entry name" value="SRPBCC_5"/>
    <property type="match status" value="1"/>
</dbReference>
<dbReference type="SUPFAM" id="SSF55961">
    <property type="entry name" value="Bet v1-like"/>
    <property type="match status" value="1"/>
</dbReference>
<proteinExistence type="predicted"/>
<dbReference type="RefSeq" id="WP_014375291.1">
    <property type="nucleotide sequence ID" value="NC_016943.1"/>
</dbReference>
<dbReference type="PANTHER" id="PTHR38588:SF1">
    <property type="entry name" value="BLL0334 PROTEIN"/>
    <property type="match status" value="1"/>
</dbReference>
<dbReference type="KEGG" id="bsd:BLASA_1464"/>
<dbReference type="AlphaFoldDB" id="H6RKH7"/>
<name>H6RKH7_BLASD</name>
<dbReference type="InterPro" id="IPR010419">
    <property type="entry name" value="CO_DH_gsu"/>
</dbReference>
<dbReference type="Pfam" id="PF06240">
    <property type="entry name" value="COXG"/>
    <property type="match status" value="1"/>
</dbReference>
<reference evidence="3" key="2">
    <citation type="submission" date="2012-02" db="EMBL/GenBank/DDBJ databases">
        <title>Complete genome sequence of Blastococcus saxobsidens strain DD2.</title>
        <authorList>
            <person name="Genoscope."/>
        </authorList>
    </citation>
    <scope>NUCLEOTIDE SEQUENCE [LARGE SCALE GENOMIC DNA]</scope>
    <source>
        <strain evidence="3">DD2</strain>
    </source>
</reference>
<dbReference type="STRING" id="1146883.BLASA_1464"/>
<evidence type="ECO:0000256" key="1">
    <source>
        <dbReference type="SAM" id="MobiDB-lite"/>
    </source>
</evidence>
<accession>H6RKH7</accession>
<dbReference type="Gene3D" id="3.30.530.20">
    <property type="match status" value="1"/>
</dbReference>
<gene>
    <name evidence="2" type="primary">coxG</name>
    <name evidence="2" type="ordered locus">BLASA_1464</name>
</gene>
<dbReference type="HOGENOM" id="CLU_046420_2_2_11"/>
<keyword evidence="3" id="KW-1185">Reference proteome</keyword>
<dbReference type="Proteomes" id="UP000007517">
    <property type="component" value="Chromosome"/>
</dbReference>
<evidence type="ECO:0000313" key="2">
    <source>
        <dbReference type="EMBL" id="CCG02396.1"/>
    </source>
</evidence>
<organism evidence="2 3">
    <name type="scientific">Blastococcus saxobsidens (strain DD2)</name>
    <dbReference type="NCBI Taxonomy" id="1146883"/>
    <lineage>
        <taxon>Bacteria</taxon>
        <taxon>Bacillati</taxon>
        <taxon>Actinomycetota</taxon>
        <taxon>Actinomycetes</taxon>
        <taxon>Geodermatophilales</taxon>
        <taxon>Geodermatophilaceae</taxon>
        <taxon>Blastococcus</taxon>
    </lineage>
</organism>
<evidence type="ECO:0000313" key="3">
    <source>
        <dbReference type="Proteomes" id="UP000007517"/>
    </source>
</evidence>
<feature type="compositionally biased region" description="Low complexity" evidence="1">
    <location>
        <begin position="160"/>
        <end position="174"/>
    </location>
</feature>